<dbReference type="RefSeq" id="WP_009383836.1">
    <property type="nucleotide sequence ID" value="NZ_AMSQ01000011.1"/>
</dbReference>
<comment type="function">
    <text evidence="5">Sigma factors are initiation factors that promote the attachment of RNA polymerase to specific initiation sites and are then released. Sigma-S contributes to the protection against external stress, thus playing a role in cellular fitness and survival.</text>
</comment>
<keyword evidence="3" id="KW-0805">Transcription regulation</keyword>
<dbReference type="InterPro" id="IPR036388">
    <property type="entry name" value="WH-like_DNA-bd_sf"/>
</dbReference>
<reference evidence="7 8" key="1">
    <citation type="journal article" date="2013" name="Genome Announc.">
        <title>Genome Sequence of Staphylococcus massiliensis Strain S46, Isolated from the Surface of Healthy Human Skin.</title>
        <authorList>
            <person name="Srivastav R."/>
            <person name="Singh A."/>
            <person name="Jangir P.K."/>
            <person name="Kumari C."/>
            <person name="Muduli S."/>
            <person name="Sharma R."/>
        </authorList>
    </citation>
    <scope>NUCLEOTIDE SEQUENCE [LARGE SCALE GENOMIC DNA]</scope>
    <source>
        <strain evidence="7 8">S46</strain>
    </source>
</reference>
<accession>K9AN12</accession>
<dbReference type="GO" id="GO:0003677">
    <property type="term" value="F:DNA binding"/>
    <property type="evidence" value="ECO:0007669"/>
    <property type="project" value="InterPro"/>
</dbReference>
<organism evidence="7 8">
    <name type="scientific">Staphylococcus massiliensis S46</name>
    <dbReference type="NCBI Taxonomy" id="1229783"/>
    <lineage>
        <taxon>Bacteria</taxon>
        <taxon>Bacillati</taxon>
        <taxon>Bacillota</taxon>
        <taxon>Bacilli</taxon>
        <taxon>Bacillales</taxon>
        <taxon>Staphylococcaceae</taxon>
        <taxon>Staphylococcus</taxon>
    </lineage>
</organism>
<evidence type="ECO:0000256" key="2">
    <source>
        <dbReference type="ARBA" id="ARBA00021245"/>
    </source>
</evidence>
<keyword evidence="4" id="KW-0804">Transcription</keyword>
<dbReference type="eggNOG" id="COG1595">
    <property type="taxonomic scope" value="Bacteria"/>
</dbReference>
<dbReference type="GO" id="GO:0006352">
    <property type="term" value="P:DNA-templated transcription initiation"/>
    <property type="evidence" value="ECO:0007669"/>
    <property type="project" value="InterPro"/>
</dbReference>
<dbReference type="Gene3D" id="1.10.10.10">
    <property type="entry name" value="Winged helix-like DNA-binding domain superfamily/Winged helix DNA-binding domain"/>
    <property type="match status" value="1"/>
</dbReference>
<dbReference type="AlphaFoldDB" id="K9AN12"/>
<dbReference type="InterPro" id="IPR014284">
    <property type="entry name" value="RNA_pol_sigma-70_dom"/>
</dbReference>
<keyword evidence="8" id="KW-1185">Reference proteome</keyword>
<dbReference type="EMBL" id="AMSQ01000011">
    <property type="protein sequence ID" value="EKU47406.1"/>
    <property type="molecule type" value="Genomic_DNA"/>
</dbReference>
<evidence type="ECO:0000256" key="1">
    <source>
        <dbReference type="ARBA" id="ARBA00007788"/>
    </source>
</evidence>
<dbReference type="PATRIC" id="fig|1229783.3.peg.1519"/>
<proteinExistence type="inferred from homology"/>
<gene>
    <name evidence="7" type="ORF">C273_07527</name>
</gene>
<evidence type="ECO:0000256" key="5">
    <source>
        <dbReference type="ARBA" id="ARBA00024701"/>
    </source>
</evidence>
<protein>
    <recommendedName>
        <fullName evidence="2">RNA polymerase sigma factor SigS</fullName>
    </recommendedName>
</protein>
<dbReference type="InterPro" id="IPR013325">
    <property type="entry name" value="RNA_pol_sigma_r2"/>
</dbReference>
<dbReference type="STRING" id="1229783.C273_07527"/>
<feature type="domain" description="RNA polymerase sigma-70 region 2" evidence="6">
    <location>
        <begin position="29"/>
        <end position="98"/>
    </location>
</feature>
<name>K9AN12_9STAP</name>
<dbReference type="Proteomes" id="UP000009885">
    <property type="component" value="Unassembled WGS sequence"/>
</dbReference>
<dbReference type="NCBIfam" id="TIGR02937">
    <property type="entry name" value="sigma70-ECF"/>
    <property type="match status" value="1"/>
</dbReference>
<comment type="similarity">
    <text evidence="1">Belongs to the sigma-70 factor family.</text>
</comment>
<evidence type="ECO:0000256" key="4">
    <source>
        <dbReference type="ARBA" id="ARBA00023163"/>
    </source>
</evidence>
<dbReference type="InterPro" id="IPR007627">
    <property type="entry name" value="RNA_pol_sigma70_r2"/>
</dbReference>
<sequence length="200" mass="23959">MIQQQLSNEELSTLIKNYQSNRDASKEALVKTLRPYILEALIDYRVNRQDREDICHDIIMKLMQHFEHFVIDDTLPITHYLNKVIKRAKIDYLRAHMRLEALGEMILNESKAAYYAYQAIYYAELEQNMVHKEELAFLECFSERLSPFEVQVVDLLMKEYKPREIALKFRVEEKVVYNAIYRCKHKLKNIINAYIYLTID</sequence>
<dbReference type="Pfam" id="PF04542">
    <property type="entry name" value="Sigma70_r2"/>
    <property type="match status" value="1"/>
</dbReference>
<evidence type="ECO:0000313" key="7">
    <source>
        <dbReference type="EMBL" id="EKU47406.1"/>
    </source>
</evidence>
<dbReference type="SUPFAM" id="SSF88946">
    <property type="entry name" value="Sigma2 domain of RNA polymerase sigma factors"/>
    <property type="match status" value="1"/>
</dbReference>
<evidence type="ECO:0000256" key="3">
    <source>
        <dbReference type="ARBA" id="ARBA00023015"/>
    </source>
</evidence>
<dbReference type="Gene3D" id="1.10.1740.10">
    <property type="match status" value="1"/>
</dbReference>
<evidence type="ECO:0000313" key="8">
    <source>
        <dbReference type="Proteomes" id="UP000009885"/>
    </source>
</evidence>
<dbReference type="SUPFAM" id="SSF46894">
    <property type="entry name" value="C-terminal effector domain of the bipartite response regulators"/>
    <property type="match status" value="1"/>
</dbReference>
<dbReference type="GO" id="GO:0003700">
    <property type="term" value="F:DNA-binding transcription factor activity"/>
    <property type="evidence" value="ECO:0007669"/>
    <property type="project" value="InterPro"/>
</dbReference>
<comment type="caution">
    <text evidence="7">The sequence shown here is derived from an EMBL/GenBank/DDBJ whole genome shotgun (WGS) entry which is preliminary data.</text>
</comment>
<dbReference type="OrthoDB" id="2409277at2"/>
<dbReference type="InterPro" id="IPR016032">
    <property type="entry name" value="Sig_transdc_resp-reg_C-effctor"/>
</dbReference>
<evidence type="ECO:0000259" key="6">
    <source>
        <dbReference type="Pfam" id="PF04542"/>
    </source>
</evidence>